<accession>A0ABM7WAJ3</accession>
<feature type="signal peptide" evidence="1">
    <location>
        <begin position="1"/>
        <end position="18"/>
    </location>
</feature>
<organism evidence="2 3">
    <name type="scientific">Desulfofustis limnaeus</name>
    <dbReference type="NCBI Taxonomy" id="2740163"/>
    <lineage>
        <taxon>Bacteria</taxon>
        <taxon>Pseudomonadati</taxon>
        <taxon>Thermodesulfobacteriota</taxon>
        <taxon>Desulfobulbia</taxon>
        <taxon>Desulfobulbales</taxon>
        <taxon>Desulfocapsaceae</taxon>
        <taxon>Desulfofustis</taxon>
    </lineage>
</organism>
<sequence length="71" mass="7872">MKKIAAMISVGAAAAVFALWYSQPKSYEDCVLKNLKGVESEMAARLVHAACREKFPEPPNPFDQFDNQPSK</sequence>
<evidence type="ECO:0000313" key="3">
    <source>
        <dbReference type="Proteomes" id="UP000830055"/>
    </source>
</evidence>
<feature type="chain" id="PRO_5045980085" description="Entry exclusion lipoprotein TrbK" evidence="1">
    <location>
        <begin position="19"/>
        <end position="71"/>
    </location>
</feature>
<keyword evidence="1" id="KW-0732">Signal</keyword>
<name>A0ABM7WAJ3_9BACT</name>
<protein>
    <recommendedName>
        <fullName evidence="4">Entry exclusion lipoprotein TrbK</fullName>
    </recommendedName>
</protein>
<dbReference type="Proteomes" id="UP000830055">
    <property type="component" value="Chromosome"/>
</dbReference>
<evidence type="ECO:0008006" key="4">
    <source>
        <dbReference type="Google" id="ProtNLM"/>
    </source>
</evidence>
<keyword evidence="3" id="KW-1185">Reference proteome</keyword>
<reference evidence="2 3" key="1">
    <citation type="submission" date="2022-01" db="EMBL/GenBank/DDBJ databases">
        <title>Desulfofustis limnae sp. nov., a novel mesophilic sulfate-reducing bacterium isolated from marsh soil.</title>
        <authorList>
            <person name="Watanabe M."/>
            <person name="Takahashi A."/>
            <person name="Kojima H."/>
            <person name="Fukui M."/>
        </authorList>
    </citation>
    <scope>NUCLEOTIDE SEQUENCE [LARGE SCALE GENOMIC DNA]</scope>
    <source>
        <strain evidence="2 3">PPLL</strain>
    </source>
</reference>
<gene>
    <name evidence="2" type="ORF">DPPLL_23790</name>
</gene>
<evidence type="ECO:0000313" key="2">
    <source>
        <dbReference type="EMBL" id="BDD88014.1"/>
    </source>
</evidence>
<proteinExistence type="predicted"/>
<dbReference type="RefSeq" id="WP_284151405.1">
    <property type="nucleotide sequence ID" value="NZ_AP025516.1"/>
</dbReference>
<dbReference type="EMBL" id="AP025516">
    <property type="protein sequence ID" value="BDD88014.1"/>
    <property type="molecule type" value="Genomic_DNA"/>
</dbReference>
<evidence type="ECO:0000256" key="1">
    <source>
        <dbReference type="SAM" id="SignalP"/>
    </source>
</evidence>